<dbReference type="Proteomes" id="UP000003980">
    <property type="component" value="Unassembled WGS sequence"/>
</dbReference>
<dbReference type="GO" id="GO:0006730">
    <property type="term" value="P:one-carbon metabolic process"/>
    <property type="evidence" value="ECO:0007669"/>
    <property type="project" value="UniProtKB-UniRule"/>
</dbReference>
<keyword evidence="4" id="KW-0479">Metal-binding</keyword>
<keyword evidence="4" id="KW-0862">Zinc</keyword>
<dbReference type="RefSeq" id="WP_009074555.1">
    <property type="nucleotide sequence ID" value="NZ_JH597770.1"/>
</dbReference>
<dbReference type="EMBL" id="JH597770">
    <property type="protein sequence ID" value="EHP68300.1"/>
    <property type="molecule type" value="Genomic_DNA"/>
</dbReference>
<feature type="domain" description="GTP cyclohydrolase I" evidence="5">
    <location>
        <begin position="15"/>
        <end position="199"/>
    </location>
</feature>
<dbReference type="PANTHER" id="PTHR11109">
    <property type="entry name" value="GTP CYCLOHYDROLASE I"/>
    <property type="match status" value="1"/>
</dbReference>
<dbReference type="GO" id="GO:0003934">
    <property type="term" value="F:GTP cyclohydrolase I activity"/>
    <property type="evidence" value="ECO:0007669"/>
    <property type="project" value="UniProtKB-UniRule"/>
</dbReference>
<dbReference type="NCBIfam" id="NF006825">
    <property type="entry name" value="PRK09347.1-2"/>
    <property type="match status" value="1"/>
</dbReference>
<organism evidence="6 7">
    <name type="scientific">Metallosphaera yellowstonensis MK1</name>
    <dbReference type="NCBI Taxonomy" id="671065"/>
    <lineage>
        <taxon>Archaea</taxon>
        <taxon>Thermoproteota</taxon>
        <taxon>Thermoprotei</taxon>
        <taxon>Sulfolobales</taxon>
        <taxon>Sulfolobaceae</taxon>
        <taxon>Metallosphaera</taxon>
    </lineage>
</organism>
<dbReference type="EC" id="3.5.4.16" evidence="4"/>
<sequence length="210" mass="23417">METSISKEKLEEEIARRVREILELLGENPDREGLLDTPSRVARAFIEMTSGLRTPQPEIKAFRISENGDESAVEDQVVLASDIQFSSLCEHHLLPFVGRIHIAYVVGKEGKVAGFSKLIRLVNYYASKPQIQERLVEEIADALMASEVAPKGVMVIGDAIHMCAYVRGVKDKEAKLVSTAMRGVFKTNRSLRNHVFRLLEISKGKNGNVL</sequence>
<dbReference type="OrthoDB" id="8438at2157"/>
<dbReference type="FunFam" id="3.30.1130.10:FF:000001">
    <property type="entry name" value="GTP cyclohydrolase 1"/>
    <property type="match status" value="1"/>
</dbReference>
<dbReference type="Gene3D" id="1.10.286.10">
    <property type="match status" value="1"/>
</dbReference>
<dbReference type="UniPathway" id="UPA00848">
    <property type="reaction ID" value="UER00151"/>
</dbReference>
<comment type="similarity">
    <text evidence="4">Belongs to the GTP cyclohydrolase I family.</text>
</comment>
<dbReference type="AlphaFoldDB" id="H2C824"/>
<dbReference type="InterPro" id="IPR001474">
    <property type="entry name" value="GTP_CycHdrlase_I"/>
</dbReference>
<dbReference type="PROSITE" id="PS00860">
    <property type="entry name" value="GTP_CYCLOHYDROL_1_2"/>
    <property type="match status" value="1"/>
</dbReference>
<protein>
    <recommendedName>
        <fullName evidence="4">GTP cyclohydrolase 1</fullName>
        <ecNumber evidence="4">3.5.4.16</ecNumber>
    </recommendedName>
    <alternativeName>
        <fullName evidence="4">GTP cyclohydrolase I</fullName>
        <shortName evidence="4">GTP-CH-I</shortName>
    </alternativeName>
</protein>
<keyword evidence="7" id="KW-1185">Reference proteome</keyword>
<keyword evidence="4" id="KW-0554">One-carbon metabolism</keyword>
<dbReference type="SUPFAM" id="SSF55620">
    <property type="entry name" value="Tetrahydrobiopterin biosynthesis enzymes-like"/>
    <property type="match status" value="1"/>
</dbReference>
<feature type="binding site" evidence="4">
    <location>
        <position position="163"/>
    </location>
    <ligand>
        <name>Zn(2+)</name>
        <dbReference type="ChEBI" id="CHEBI:29105"/>
    </ligand>
</feature>
<dbReference type="eggNOG" id="arCOG04542">
    <property type="taxonomic scope" value="Archaea"/>
</dbReference>
<dbReference type="GO" id="GO:0046654">
    <property type="term" value="P:tetrahydrofolate biosynthetic process"/>
    <property type="evidence" value="ECO:0007669"/>
    <property type="project" value="UniProtKB-UniRule"/>
</dbReference>
<gene>
    <name evidence="4" type="primary">folE</name>
    <name evidence="6" type="ORF">MetMK1DRAFT_00027270</name>
</gene>
<name>H2C824_9CREN</name>
<proteinExistence type="inferred from homology"/>
<dbReference type="InterPro" id="IPR020602">
    <property type="entry name" value="GTP_CycHdrlase_I_dom"/>
</dbReference>
<evidence type="ECO:0000313" key="7">
    <source>
        <dbReference type="Proteomes" id="UP000003980"/>
    </source>
</evidence>
<reference evidence="6 7" key="1">
    <citation type="submission" date="2012-01" db="EMBL/GenBank/DDBJ databases">
        <title>Improved High-Quality Draft sequence of Metallosphaera yellowstonensis MK1.</title>
        <authorList>
            <consortium name="US DOE Joint Genome Institute"/>
            <person name="Lucas S."/>
            <person name="Han J."/>
            <person name="Cheng J.-F."/>
            <person name="Goodwin L."/>
            <person name="Pitluck S."/>
            <person name="Peters L."/>
            <person name="Teshima H."/>
            <person name="Detter J.C."/>
            <person name="Han C."/>
            <person name="Tapia R."/>
            <person name="Land M."/>
            <person name="Hauser L."/>
            <person name="Kyrpides N."/>
            <person name="Kozubal M."/>
            <person name="Macur R.E."/>
            <person name="Jay Z."/>
            <person name="Inskeep W."/>
            <person name="Woyke T."/>
        </authorList>
    </citation>
    <scope>NUCLEOTIDE SEQUENCE [LARGE SCALE GENOMIC DNA]</scope>
    <source>
        <strain evidence="6 7">MK1</strain>
    </source>
</reference>
<evidence type="ECO:0000256" key="2">
    <source>
        <dbReference type="ARBA" id="ARBA00005080"/>
    </source>
</evidence>
<dbReference type="Gene3D" id="3.30.1130.10">
    <property type="match status" value="1"/>
</dbReference>
<evidence type="ECO:0000256" key="4">
    <source>
        <dbReference type="HAMAP-Rule" id="MF_00223"/>
    </source>
</evidence>
<keyword evidence="3 4" id="KW-0378">Hydrolase</keyword>
<dbReference type="GO" id="GO:0005525">
    <property type="term" value="F:GTP binding"/>
    <property type="evidence" value="ECO:0007669"/>
    <property type="project" value="UniProtKB-KW"/>
</dbReference>
<dbReference type="STRING" id="671065.MetMK1DRAFT_00027270"/>
<dbReference type="GO" id="GO:0006729">
    <property type="term" value="P:tetrahydrobiopterin biosynthetic process"/>
    <property type="evidence" value="ECO:0007669"/>
    <property type="project" value="TreeGrafter"/>
</dbReference>
<feature type="binding site" evidence="4">
    <location>
        <position position="89"/>
    </location>
    <ligand>
        <name>Zn(2+)</name>
        <dbReference type="ChEBI" id="CHEBI:29105"/>
    </ligand>
</feature>
<keyword evidence="4" id="KW-0547">Nucleotide-binding</keyword>
<comment type="pathway">
    <text evidence="2 4">Cofactor biosynthesis; 7,8-dihydroneopterin triphosphate biosynthesis; 7,8-dihydroneopterin triphosphate from GTP: step 1/1.</text>
</comment>
<dbReference type="InterPro" id="IPR043133">
    <property type="entry name" value="GTP-CH-I_C/QueF"/>
</dbReference>
<keyword evidence="4" id="KW-0342">GTP-binding</keyword>
<dbReference type="InterPro" id="IPR018234">
    <property type="entry name" value="GTP_CycHdrlase_I_CS"/>
</dbReference>
<dbReference type="GO" id="GO:0008270">
    <property type="term" value="F:zinc ion binding"/>
    <property type="evidence" value="ECO:0007669"/>
    <property type="project" value="UniProtKB-UniRule"/>
</dbReference>
<dbReference type="GO" id="GO:0005737">
    <property type="term" value="C:cytoplasm"/>
    <property type="evidence" value="ECO:0007669"/>
    <property type="project" value="TreeGrafter"/>
</dbReference>
<evidence type="ECO:0000256" key="1">
    <source>
        <dbReference type="ARBA" id="ARBA00001052"/>
    </source>
</evidence>
<evidence type="ECO:0000259" key="5">
    <source>
        <dbReference type="Pfam" id="PF01227"/>
    </source>
</evidence>
<dbReference type="HAMAP" id="MF_00223">
    <property type="entry name" value="FolE"/>
    <property type="match status" value="1"/>
</dbReference>
<dbReference type="Pfam" id="PF01227">
    <property type="entry name" value="GTP_cyclohydroI"/>
    <property type="match status" value="1"/>
</dbReference>
<dbReference type="InterPro" id="IPR043134">
    <property type="entry name" value="GTP-CH-I_N"/>
</dbReference>
<dbReference type="PANTHER" id="PTHR11109:SF7">
    <property type="entry name" value="GTP CYCLOHYDROLASE 1"/>
    <property type="match status" value="1"/>
</dbReference>
<comment type="catalytic activity">
    <reaction evidence="1 4">
        <text>GTP + H2O = 7,8-dihydroneopterin 3'-triphosphate + formate + H(+)</text>
        <dbReference type="Rhea" id="RHEA:17473"/>
        <dbReference type="ChEBI" id="CHEBI:15377"/>
        <dbReference type="ChEBI" id="CHEBI:15378"/>
        <dbReference type="ChEBI" id="CHEBI:15740"/>
        <dbReference type="ChEBI" id="CHEBI:37565"/>
        <dbReference type="ChEBI" id="CHEBI:58462"/>
        <dbReference type="EC" id="3.5.4.16"/>
    </reaction>
</comment>
<feature type="binding site" evidence="4">
    <location>
        <position position="92"/>
    </location>
    <ligand>
        <name>Zn(2+)</name>
        <dbReference type="ChEBI" id="CHEBI:29105"/>
    </ligand>
</feature>
<evidence type="ECO:0000256" key="3">
    <source>
        <dbReference type="ARBA" id="ARBA00022801"/>
    </source>
</evidence>
<evidence type="ECO:0000313" key="6">
    <source>
        <dbReference type="EMBL" id="EHP68300.1"/>
    </source>
</evidence>
<dbReference type="NCBIfam" id="NF006826">
    <property type="entry name" value="PRK09347.1-3"/>
    <property type="match status" value="1"/>
</dbReference>
<dbReference type="HOGENOM" id="CLU_049768_3_2_2"/>
<comment type="subunit">
    <text evidence="4">Homopolymer.</text>
</comment>
<accession>H2C824</accession>